<name>R4KIE8_9FIRM</name>
<protein>
    <submittedName>
        <fullName evidence="1">Uncharacterized protein</fullName>
    </submittedName>
</protein>
<accession>R4KIE8</accession>
<dbReference type="Proteomes" id="UP000013520">
    <property type="component" value="Chromosome"/>
</dbReference>
<dbReference type="EMBL" id="CP003273">
    <property type="protein sequence ID" value="AGL02973.1"/>
    <property type="molecule type" value="Genomic_DNA"/>
</dbReference>
<evidence type="ECO:0000313" key="1">
    <source>
        <dbReference type="EMBL" id="AGL02973.1"/>
    </source>
</evidence>
<dbReference type="KEGG" id="dgi:Desgi_3650"/>
<sequence length="71" mass="8329">MDSMRYAREAKEFYKLGREAHNNPIWLRLIELSIKHGVSAYIRPFNGEVKTVHDYQAAGRLKMYNDGNWAT</sequence>
<evidence type="ECO:0000313" key="2">
    <source>
        <dbReference type="Proteomes" id="UP000013520"/>
    </source>
</evidence>
<dbReference type="HOGENOM" id="CLU_2733438_0_0_9"/>
<organism evidence="1 2">
    <name type="scientific">Desulfoscipio gibsoniae DSM 7213</name>
    <dbReference type="NCBI Taxonomy" id="767817"/>
    <lineage>
        <taxon>Bacteria</taxon>
        <taxon>Bacillati</taxon>
        <taxon>Bacillota</taxon>
        <taxon>Clostridia</taxon>
        <taxon>Eubacteriales</taxon>
        <taxon>Desulfallaceae</taxon>
        <taxon>Desulfoscipio</taxon>
    </lineage>
</organism>
<gene>
    <name evidence="1" type="ORF">Desgi_3650</name>
</gene>
<reference evidence="1 2" key="1">
    <citation type="submission" date="2012-01" db="EMBL/GenBank/DDBJ databases">
        <title>Complete sequence of Desulfotomaculum gibsoniae DSM 7213.</title>
        <authorList>
            <consortium name="US DOE Joint Genome Institute"/>
            <person name="Lucas S."/>
            <person name="Han J."/>
            <person name="Lapidus A."/>
            <person name="Cheng J.-F."/>
            <person name="Goodwin L."/>
            <person name="Pitluck S."/>
            <person name="Peters L."/>
            <person name="Ovchinnikova G."/>
            <person name="Teshima H."/>
            <person name="Detter J.C."/>
            <person name="Han C."/>
            <person name="Tapia R."/>
            <person name="Land M."/>
            <person name="Hauser L."/>
            <person name="Kyrpides N."/>
            <person name="Ivanova N."/>
            <person name="Pagani I."/>
            <person name="Parshina S."/>
            <person name="Plugge C."/>
            <person name="Muyzer G."/>
            <person name="Kuever J."/>
            <person name="Ivanova A."/>
            <person name="Nazina T."/>
            <person name="Klenk H.-P."/>
            <person name="Brambilla E."/>
            <person name="Spring S."/>
            <person name="Stams A.F."/>
            <person name="Woyke T."/>
        </authorList>
    </citation>
    <scope>NUCLEOTIDE SEQUENCE [LARGE SCALE GENOMIC DNA]</scope>
    <source>
        <strain evidence="1 2">DSM 7213</strain>
    </source>
</reference>
<dbReference type="RefSeq" id="WP_006520363.1">
    <property type="nucleotide sequence ID" value="NC_021184.1"/>
</dbReference>
<dbReference type="STRING" id="767817.Desgi_3650"/>
<dbReference type="AlphaFoldDB" id="R4KIE8"/>
<keyword evidence="2" id="KW-1185">Reference proteome</keyword>
<proteinExistence type="predicted"/>